<dbReference type="AlphaFoldDB" id="H9UM44"/>
<dbReference type="EMBL" id="CP003282">
    <property type="protein sequence ID" value="AFG38587.1"/>
    <property type="molecule type" value="Genomic_DNA"/>
</dbReference>
<dbReference type="PATRIC" id="fig|889378.3.peg.2533"/>
<dbReference type="KEGG" id="sfc:Spiaf_2557"/>
<keyword evidence="1" id="KW-0812">Transmembrane</keyword>
<evidence type="ECO:0000313" key="4">
    <source>
        <dbReference type="Proteomes" id="UP000007383"/>
    </source>
</evidence>
<evidence type="ECO:0000313" key="3">
    <source>
        <dbReference type="EMBL" id="AFG38587.1"/>
    </source>
</evidence>
<dbReference type="Proteomes" id="UP000007383">
    <property type="component" value="Chromosome"/>
</dbReference>
<organism evidence="3 4">
    <name type="scientific">Spirochaeta africana (strain ATCC 700263 / DSM 8902 / Z-7692)</name>
    <dbReference type="NCBI Taxonomy" id="889378"/>
    <lineage>
        <taxon>Bacteria</taxon>
        <taxon>Pseudomonadati</taxon>
        <taxon>Spirochaetota</taxon>
        <taxon>Spirochaetia</taxon>
        <taxon>Spirochaetales</taxon>
        <taxon>Spirochaetaceae</taxon>
        <taxon>Spirochaeta</taxon>
    </lineage>
</organism>
<sequence>METWTEKFQVAGNRVVDRVKQLVKEGNVRRIIIRKPDGEVLKEITLTAGVAVSGLAFMLVPWLAALGALVAMGMNYTIEVERSGSPDDFDHDDDEPTGAQ</sequence>
<dbReference type="eggNOG" id="COG1308">
    <property type="taxonomic scope" value="Bacteria"/>
</dbReference>
<dbReference type="RefSeq" id="WP_014456569.1">
    <property type="nucleotide sequence ID" value="NC_017098.1"/>
</dbReference>
<dbReference type="InterPro" id="IPR025642">
    <property type="entry name" value="DUF4342"/>
</dbReference>
<feature type="domain" description="DUF4342" evidence="2">
    <location>
        <begin position="2"/>
        <end position="82"/>
    </location>
</feature>
<dbReference type="HOGENOM" id="CLU_115782_6_0_12"/>
<keyword evidence="1" id="KW-1133">Transmembrane helix</keyword>
<protein>
    <recommendedName>
        <fullName evidence="2">DUF4342 domain-containing protein</fullName>
    </recommendedName>
</protein>
<accession>H9UM44</accession>
<evidence type="ECO:0000256" key="1">
    <source>
        <dbReference type="SAM" id="Phobius"/>
    </source>
</evidence>
<proteinExistence type="predicted"/>
<keyword evidence="1" id="KW-0472">Membrane</keyword>
<dbReference type="Pfam" id="PF14242">
    <property type="entry name" value="DUF4342"/>
    <property type="match status" value="1"/>
</dbReference>
<evidence type="ECO:0000259" key="2">
    <source>
        <dbReference type="Pfam" id="PF14242"/>
    </source>
</evidence>
<reference evidence="4" key="1">
    <citation type="journal article" date="2013" name="Stand. Genomic Sci.">
        <title>Complete genome sequence of the halophilic bacterium Spirochaeta africana type strain (Z-7692(T)) from the alkaline Lake Magadi in the East African Rift.</title>
        <authorList>
            <person name="Liolos K."/>
            <person name="Abt B."/>
            <person name="Scheuner C."/>
            <person name="Teshima H."/>
            <person name="Held B."/>
            <person name="Lapidus A."/>
            <person name="Nolan M."/>
            <person name="Lucas S."/>
            <person name="Deshpande S."/>
            <person name="Cheng J.F."/>
            <person name="Tapia R."/>
            <person name="Goodwin L.A."/>
            <person name="Pitluck S."/>
            <person name="Pagani I."/>
            <person name="Ivanova N."/>
            <person name="Mavromatis K."/>
            <person name="Mikhailova N."/>
            <person name="Huntemann M."/>
            <person name="Pati A."/>
            <person name="Chen A."/>
            <person name="Palaniappan K."/>
            <person name="Land M."/>
            <person name="Rohde M."/>
            <person name="Tindall B.J."/>
            <person name="Detter J.C."/>
            <person name="Goker M."/>
            <person name="Bristow J."/>
            <person name="Eisen J.A."/>
            <person name="Markowitz V."/>
            <person name="Hugenholtz P."/>
            <person name="Woyke T."/>
            <person name="Klenk H.P."/>
            <person name="Kyrpides N.C."/>
        </authorList>
    </citation>
    <scope>NUCLEOTIDE SEQUENCE</scope>
    <source>
        <strain evidence="4">ATCC 700263 / DSM 8902 / Z-7692</strain>
    </source>
</reference>
<feature type="transmembrane region" description="Helical" evidence="1">
    <location>
        <begin position="44"/>
        <end position="72"/>
    </location>
</feature>
<dbReference type="STRING" id="889378.Spiaf_2557"/>
<dbReference type="OrthoDB" id="677607at2"/>
<gene>
    <name evidence="3" type="ordered locus">Spiaf_2557</name>
</gene>
<keyword evidence="4" id="KW-1185">Reference proteome</keyword>
<name>H9UM44_SPIAZ</name>